<dbReference type="AlphaFoldDB" id="A0AAV1PR01"/>
<gene>
    <name evidence="2" type="ORF">FSCOSCO3_A000430</name>
</gene>
<evidence type="ECO:0000313" key="2">
    <source>
        <dbReference type="EMBL" id="CAK6972962.1"/>
    </source>
</evidence>
<sequence>MTGRGDGSHNGGNGPQFHTQFTPSGDFAPVNLLHGEVLAWLDLLEDIGLLDVGFGVGLHAILFGNDDIIHNNDVEDIVNNDEDIGNNNVSNIGNVDNADNNVAVEDAGVEENQGVPGDPLPGPSRRRSGEVDVANEGFQWWDEFADSTGDDFEEGTGMNPAQEAGADVEDPLPGGSRKSSREDEEERDSKKSRRCAEFTDINSDTVLVKPCHDHSDSSNSDHCEDAVEEFRNQPVEDEDPQPGRSKKRSREDDEEEDKRGAKESRWWAEFTDSDTVSVEPLHDHSDSSNSDHFEEPV</sequence>
<accession>A0AAV1PR01</accession>
<feature type="region of interest" description="Disordered" evidence="1">
    <location>
        <begin position="146"/>
        <end position="297"/>
    </location>
</feature>
<protein>
    <submittedName>
        <fullName evidence="2">Uncharacterized protein LOC121896596 isoform X2</fullName>
    </submittedName>
</protein>
<feature type="compositionally biased region" description="Basic and acidic residues" evidence="1">
    <location>
        <begin position="280"/>
        <end position="297"/>
    </location>
</feature>
<name>A0AAV1PR01_SCOSC</name>
<dbReference type="Proteomes" id="UP001314229">
    <property type="component" value="Unassembled WGS sequence"/>
</dbReference>
<comment type="caution">
    <text evidence="2">The sequence shown here is derived from an EMBL/GenBank/DDBJ whole genome shotgun (WGS) entry which is preliminary data.</text>
</comment>
<proteinExistence type="predicted"/>
<feature type="compositionally biased region" description="Basic and acidic residues" evidence="1">
    <location>
        <begin position="257"/>
        <end position="266"/>
    </location>
</feature>
<reference evidence="2 3" key="1">
    <citation type="submission" date="2024-01" db="EMBL/GenBank/DDBJ databases">
        <authorList>
            <person name="Alioto T."/>
            <person name="Alioto T."/>
            <person name="Gomez Garrido J."/>
        </authorList>
    </citation>
    <scope>NUCLEOTIDE SEQUENCE [LARGE SCALE GENOMIC DNA]</scope>
</reference>
<keyword evidence="3" id="KW-1185">Reference proteome</keyword>
<feature type="compositionally biased region" description="Basic and acidic residues" evidence="1">
    <location>
        <begin position="210"/>
        <end position="231"/>
    </location>
</feature>
<organism evidence="2 3">
    <name type="scientific">Scomber scombrus</name>
    <name type="common">Atlantic mackerel</name>
    <name type="synonym">Scomber vernalis</name>
    <dbReference type="NCBI Taxonomy" id="13677"/>
    <lineage>
        <taxon>Eukaryota</taxon>
        <taxon>Metazoa</taxon>
        <taxon>Chordata</taxon>
        <taxon>Craniata</taxon>
        <taxon>Vertebrata</taxon>
        <taxon>Euteleostomi</taxon>
        <taxon>Actinopterygii</taxon>
        <taxon>Neopterygii</taxon>
        <taxon>Teleostei</taxon>
        <taxon>Neoteleostei</taxon>
        <taxon>Acanthomorphata</taxon>
        <taxon>Pelagiaria</taxon>
        <taxon>Scombriformes</taxon>
        <taxon>Scombridae</taxon>
        <taxon>Scomber</taxon>
    </lineage>
</organism>
<feature type="compositionally biased region" description="Gly residues" evidence="1">
    <location>
        <begin position="1"/>
        <end position="14"/>
    </location>
</feature>
<evidence type="ECO:0000313" key="3">
    <source>
        <dbReference type="Proteomes" id="UP001314229"/>
    </source>
</evidence>
<feature type="region of interest" description="Disordered" evidence="1">
    <location>
        <begin position="106"/>
        <end position="130"/>
    </location>
</feature>
<dbReference type="EMBL" id="CAWUFR010000218">
    <property type="protein sequence ID" value="CAK6972962.1"/>
    <property type="molecule type" value="Genomic_DNA"/>
</dbReference>
<evidence type="ECO:0000256" key="1">
    <source>
        <dbReference type="SAM" id="MobiDB-lite"/>
    </source>
</evidence>
<feature type="region of interest" description="Disordered" evidence="1">
    <location>
        <begin position="1"/>
        <end position="22"/>
    </location>
</feature>